<keyword evidence="2" id="KW-1133">Transmembrane helix</keyword>
<name>A0ABV1M2T7_9NEIS</name>
<dbReference type="RefSeq" id="WP_349584038.1">
    <property type="nucleotide sequence ID" value="NZ_JBEFLD010000002.1"/>
</dbReference>
<dbReference type="Proteomes" id="UP001433638">
    <property type="component" value="Unassembled WGS sequence"/>
</dbReference>
<evidence type="ECO:0000256" key="1">
    <source>
        <dbReference type="SAM" id="Coils"/>
    </source>
</evidence>
<keyword evidence="1" id="KW-0175">Coiled coil</keyword>
<feature type="transmembrane region" description="Helical" evidence="2">
    <location>
        <begin position="20"/>
        <end position="41"/>
    </location>
</feature>
<keyword evidence="4" id="KW-1185">Reference proteome</keyword>
<protein>
    <submittedName>
        <fullName evidence="3">Type 4a pilus biogenesis protein PilO</fullName>
    </submittedName>
</protein>
<keyword evidence="2" id="KW-0812">Transmembrane</keyword>
<comment type="caution">
    <text evidence="3">The sequence shown here is derived from an EMBL/GenBank/DDBJ whole genome shotgun (WGS) entry which is preliminary data.</text>
</comment>
<organism evidence="3 4">
    <name type="scientific">Vogesella oryzagri</name>
    <dbReference type="NCBI Taxonomy" id="3160864"/>
    <lineage>
        <taxon>Bacteria</taxon>
        <taxon>Pseudomonadati</taxon>
        <taxon>Pseudomonadota</taxon>
        <taxon>Betaproteobacteria</taxon>
        <taxon>Neisseriales</taxon>
        <taxon>Chromobacteriaceae</taxon>
        <taxon>Vogesella</taxon>
    </lineage>
</organism>
<sequence>MTLDEIRQLDFKDTPNWPLQAQVGAMVFLALLVFGLAYYALFSDMLDEIDREQSKEQQLKETFLGKKQQVANLIALQAQLAEIERSFNAMLKQLPSKAEMDSLLTEINQAGVGRGLQFDLFRPAAEIRNDQLSELPIQIRLTGSYNDLATFATDVGKLSRIVTLGNITLSPLAGGPVEPRLGMDATARTYRAIDPSEAAPAAPKP</sequence>
<keyword evidence="2" id="KW-0472">Membrane</keyword>
<dbReference type="Gene3D" id="3.30.70.60">
    <property type="match status" value="1"/>
</dbReference>
<evidence type="ECO:0000313" key="3">
    <source>
        <dbReference type="EMBL" id="MEQ6289660.1"/>
    </source>
</evidence>
<proteinExistence type="predicted"/>
<evidence type="ECO:0000313" key="4">
    <source>
        <dbReference type="Proteomes" id="UP001433638"/>
    </source>
</evidence>
<gene>
    <name evidence="3" type="ORF">ABNW52_03440</name>
</gene>
<dbReference type="InterPro" id="IPR014717">
    <property type="entry name" value="Transl_elong_EF1B/ribsomal_bS6"/>
</dbReference>
<dbReference type="EMBL" id="JBEFLD010000002">
    <property type="protein sequence ID" value="MEQ6289660.1"/>
    <property type="molecule type" value="Genomic_DNA"/>
</dbReference>
<dbReference type="PANTHER" id="PTHR39555:SF1">
    <property type="entry name" value="TYPE IV PILUS INNER MEMBRANE COMPONENT PILO"/>
    <property type="match status" value="1"/>
</dbReference>
<dbReference type="InterPro" id="IPR007445">
    <property type="entry name" value="PilO"/>
</dbReference>
<dbReference type="Gene3D" id="1.10.287.540">
    <property type="entry name" value="Helix hairpin bin"/>
    <property type="match status" value="1"/>
</dbReference>
<dbReference type="PANTHER" id="PTHR39555">
    <property type="entry name" value="FIMBRIAL ASSEMBLY PROTEIN PILO-LIKE PROTEIN-RELATED"/>
    <property type="match status" value="1"/>
</dbReference>
<accession>A0ABV1M2T7</accession>
<feature type="coiled-coil region" evidence="1">
    <location>
        <begin position="66"/>
        <end position="93"/>
    </location>
</feature>
<dbReference type="Pfam" id="PF04350">
    <property type="entry name" value="PilO"/>
    <property type="match status" value="1"/>
</dbReference>
<evidence type="ECO:0000256" key="2">
    <source>
        <dbReference type="SAM" id="Phobius"/>
    </source>
</evidence>
<reference evidence="3" key="1">
    <citation type="submission" date="2024-06" db="EMBL/GenBank/DDBJ databases">
        <title>Genome sequence of Vogesella sp. MAHUQ-64.</title>
        <authorList>
            <person name="Huq M.A."/>
        </authorList>
    </citation>
    <scope>NUCLEOTIDE SEQUENCE</scope>
    <source>
        <strain evidence="3">MAHUQ-64</strain>
    </source>
</reference>
<dbReference type="PIRSF" id="PIRSF016482">
    <property type="entry name" value="PilO"/>
    <property type="match status" value="1"/>
</dbReference>